<evidence type="ECO:0000313" key="2">
    <source>
        <dbReference type="EMBL" id="MCJ1989139.1"/>
    </source>
</evidence>
<keyword evidence="1" id="KW-0472">Membrane</keyword>
<sequence length="173" mass="19782">MKKNLKVLIGIVMIIIIICLGGYYLAKKQITSEVYYDKTPQMIRELPEVSLKKLSDKQQGLYYFGFPTCSWCLALLPIFDERLEKLNAKSLVVNTRAEDYTSQDDILLETFFIKYTAEKRLAVPFVVAINSKAEVKTHIGTVEGHDATKEKMTKKQVETLHTILDSLILFSNK</sequence>
<reference evidence="2 3" key="1">
    <citation type="journal article" date="2022" name="Microbiol. Res.">
        <title>Comparative genome analysis, predicted lifestyle and antimicrobial strategies of Lactococcus carnosus and Lactococcus paracarnosus isolated from meat.</title>
        <authorList>
            <person name="Werum V."/>
            <person name="Ehrmann M."/>
            <person name="Vogel R."/>
            <person name="Hilgarth M."/>
        </authorList>
    </citation>
    <scope>NUCLEOTIDE SEQUENCE [LARGE SCALE GENOMIC DNA]</scope>
    <source>
        <strain evidence="2 3">TMW22177</strain>
    </source>
</reference>
<evidence type="ECO:0000313" key="3">
    <source>
        <dbReference type="Proteomes" id="UP001522450"/>
    </source>
</evidence>
<dbReference type="SUPFAM" id="SSF52833">
    <property type="entry name" value="Thioredoxin-like"/>
    <property type="match status" value="1"/>
</dbReference>
<dbReference type="EMBL" id="JAAECS010000002">
    <property type="protein sequence ID" value="MCJ1989139.1"/>
    <property type="molecule type" value="Genomic_DNA"/>
</dbReference>
<dbReference type="Gene3D" id="3.40.30.10">
    <property type="entry name" value="Glutaredoxin"/>
    <property type="match status" value="1"/>
</dbReference>
<keyword evidence="1" id="KW-0812">Transmembrane</keyword>
<protein>
    <submittedName>
        <fullName evidence="2">Transporter</fullName>
    </submittedName>
</protein>
<feature type="transmembrane region" description="Helical" evidence="1">
    <location>
        <begin position="60"/>
        <end position="79"/>
    </location>
</feature>
<feature type="transmembrane region" description="Helical" evidence="1">
    <location>
        <begin position="7"/>
        <end position="26"/>
    </location>
</feature>
<evidence type="ECO:0000256" key="1">
    <source>
        <dbReference type="SAM" id="Phobius"/>
    </source>
</evidence>
<comment type="caution">
    <text evidence="2">The sequence shown here is derived from an EMBL/GenBank/DDBJ whole genome shotgun (WGS) entry which is preliminary data.</text>
</comment>
<name>A0ABT0AQZ2_9LACT</name>
<dbReference type="RefSeq" id="WP_243991725.1">
    <property type="nucleotide sequence ID" value="NZ_JAAECS010000002.1"/>
</dbReference>
<keyword evidence="3" id="KW-1185">Reference proteome</keyword>
<dbReference type="InterPro" id="IPR036249">
    <property type="entry name" value="Thioredoxin-like_sf"/>
</dbReference>
<keyword evidence="1" id="KW-1133">Transmembrane helix</keyword>
<accession>A0ABT0AQZ2</accession>
<organism evidence="2 3">
    <name type="scientific">Pseudolactococcus carnosus</name>
    <dbReference type="NCBI Taxonomy" id="2749961"/>
    <lineage>
        <taxon>Bacteria</taxon>
        <taxon>Bacillati</taxon>
        <taxon>Bacillota</taxon>
        <taxon>Bacilli</taxon>
        <taxon>Lactobacillales</taxon>
        <taxon>Streptococcaceae</taxon>
        <taxon>Pseudolactococcus</taxon>
    </lineage>
</organism>
<gene>
    <name evidence="2" type="ORF">GYN21_02800</name>
</gene>
<dbReference type="Proteomes" id="UP001522450">
    <property type="component" value="Unassembled WGS sequence"/>
</dbReference>
<proteinExistence type="predicted"/>